<keyword evidence="1" id="KW-0812">Transmembrane</keyword>
<dbReference type="EMBL" id="JANBTX010000181">
    <property type="protein sequence ID" value="KAJ2684903.1"/>
    <property type="molecule type" value="Genomic_DNA"/>
</dbReference>
<evidence type="ECO:0000259" key="3">
    <source>
        <dbReference type="Pfam" id="PF10348"/>
    </source>
</evidence>
<comment type="caution">
    <text evidence="5">The sequence shown here is derived from an EMBL/GenBank/DDBJ whole genome shotgun (WGS) entry which is preliminary data.</text>
</comment>
<feature type="transmembrane region" description="Helical" evidence="1">
    <location>
        <begin position="105"/>
        <end position="125"/>
    </location>
</feature>
<accession>A0A9W8L2I0</accession>
<feature type="signal peptide" evidence="2">
    <location>
        <begin position="1"/>
        <end position="22"/>
    </location>
</feature>
<dbReference type="CDD" id="cd08760">
    <property type="entry name" value="Cyt_b561_FRRS1_like"/>
    <property type="match status" value="1"/>
</dbReference>
<gene>
    <name evidence="5" type="ORF">IWW39_004629</name>
</gene>
<evidence type="ECO:0000313" key="6">
    <source>
        <dbReference type="Proteomes" id="UP001151516"/>
    </source>
</evidence>
<dbReference type="PANTHER" id="PTHR31685:SF2">
    <property type="entry name" value="PROTEIN YTP1"/>
    <property type="match status" value="1"/>
</dbReference>
<evidence type="ECO:0000259" key="4">
    <source>
        <dbReference type="Pfam" id="PF10355"/>
    </source>
</evidence>
<dbReference type="OrthoDB" id="4137487at2759"/>
<keyword evidence="2" id="KW-0732">Signal</keyword>
<dbReference type="InterPro" id="IPR018825">
    <property type="entry name" value="DUF2427"/>
</dbReference>
<feature type="transmembrane region" description="Helical" evidence="1">
    <location>
        <begin position="72"/>
        <end position="93"/>
    </location>
</feature>
<reference evidence="5" key="1">
    <citation type="submission" date="2022-07" db="EMBL/GenBank/DDBJ databases">
        <title>Phylogenomic reconstructions and comparative analyses of Kickxellomycotina fungi.</title>
        <authorList>
            <person name="Reynolds N.K."/>
            <person name="Stajich J.E."/>
            <person name="Barry K."/>
            <person name="Grigoriev I.V."/>
            <person name="Crous P."/>
            <person name="Smith M.E."/>
        </authorList>
    </citation>
    <scope>NUCLEOTIDE SEQUENCE</scope>
    <source>
        <strain evidence="5">CBS 109367</strain>
    </source>
</reference>
<dbReference type="AlphaFoldDB" id="A0A9W8L2I0"/>
<feature type="transmembrane region" description="Helical" evidence="1">
    <location>
        <begin position="46"/>
        <end position="65"/>
    </location>
</feature>
<feature type="transmembrane region" description="Helical" evidence="1">
    <location>
        <begin position="145"/>
        <end position="166"/>
    </location>
</feature>
<evidence type="ECO:0000256" key="1">
    <source>
        <dbReference type="SAM" id="Phobius"/>
    </source>
</evidence>
<protein>
    <recommendedName>
        <fullName evidence="7">Cytochrome b561 domain-containing protein</fullName>
    </recommendedName>
</protein>
<dbReference type="PANTHER" id="PTHR31685">
    <property type="entry name" value="INTEGRAL MEMBRANE PROTEIN (AFU_ORTHOLOGUE AFUA_6G12730)-RELATED"/>
    <property type="match status" value="1"/>
</dbReference>
<evidence type="ECO:0008006" key="7">
    <source>
        <dbReference type="Google" id="ProtNLM"/>
    </source>
</evidence>
<organism evidence="5 6">
    <name type="scientific">Coemansia spiralis</name>
    <dbReference type="NCBI Taxonomy" id="417178"/>
    <lineage>
        <taxon>Eukaryota</taxon>
        <taxon>Fungi</taxon>
        <taxon>Fungi incertae sedis</taxon>
        <taxon>Zoopagomycota</taxon>
        <taxon>Kickxellomycotina</taxon>
        <taxon>Kickxellomycetes</taxon>
        <taxon>Kickxellales</taxon>
        <taxon>Kickxellaceae</taxon>
        <taxon>Coemansia</taxon>
    </lineage>
</organism>
<name>A0A9W8L2I0_9FUNG</name>
<feature type="chain" id="PRO_5040908417" description="Cytochrome b561 domain-containing protein" evidence="2">
    <location>
        <begin position="23"/>
        <end position="501"/>
    </location>
</feature>
<sequence length="501" mass="54774">MSWSPMLLRAAILLSLALVVRGHDHHAANMNFDMGEPIDGVLKAHIALMSIAFGALFPIGMVLGLRKNKWHVPVQATGGVLAAIGFVLGHAHGGRAFHENAHSKFSWFMMWLLVAQLGAGIYLKLHTEKRFNDLARPYIKIAHKLMAVTMVIATYVQVLLGVVAWLGFCYDGYLGQCLAHLIMGSSFLAYGIWLLLLLRLATPWLASYGRSPELYDSAMIMVWGLFNTFTEHGFVEKAHGWSHKDLQHTSLGVIWFCGGLLSTYMLRKSEPGDRSMFPSIILIFTGCAMGSHEQDTAFSTQVHFVFGLSLVLAGLTRCMEIVLITTNLIKTGNKEPNPFQYISVFFLCHSGMAFMASNRENVAAMASIGIDIGTFSLGYLSITFLLFLYAFFLMQLFAELGTSNAKTMSLPTADDGTVYHSVSQGGAAEQQGMNDDMAEGAHGRTHVIFSADDNEYIGDDGNSFENSGFARHSAGMRGRNAGYGASPRASAEIELNAVLGQ</sequence>
<feature type="domain" description="Protein YTP1-like C-terminal" evidence="4">
    <location>
        <begin position="154"/>
        <end position="396"/>
    </location>
</feature>
<keyword evidence="1" id="KW-0472">Membrane</keyword>
<dbReference type="Pfam" id="PF10355">
    <property type="entry name" value="Ytp1"/>
    <property type="match status" value="1"/>
</dbReference>
<dbReference type="InterPro" id="IPR018827">
    <property type="entry name" value="YTP1_C"/>
</dbReference>
<keyword evidence="6" id="KW-1185">Reference proteome</keyword>
<evidence type="ECO:0000313" key="5">
    <source>
        <dbReference type="EMBL" id="KAJ2684903.1"/>
    </source>
</evidence>
<feature type="transmembrane region" description="Helical" evidence="1">
    <location>
        <begin position="338"/>
        <end position="357"/>
    </location>
</feature>
<evidence type="ECO:0000256" key="2">
    <source>
        <dbReference type="SAM" id="SignalP"/>
    </source>
</evidence>
<feature type="transmembrane region" description="Helical" evidence="1">
    <location>
        <begin position="377"/>
        <end position="398"/>
    </location>
</feature>
<feature type="transmembrane region" description="Helical" evidence="1">
    <location>
        <begin position="178"/>
        <end position="202"/>
    </location>
</feature>
<feature type="transmembrane region" description="Helical" evidence="1">
    <location>
        <begin position="304"/>
        <end position="326"/>
    </location>
</feature>
<feature type="domain" description="DUF2427" evidence="3">
    <location>
        <begin position="28"/>
        <end position="126"/>
    </location>
</feature>
<dbReference type="Pfam" id="PF10348">
    <property type="entry name" value="DUF2427"/>
    <property type="match status" value="1"/>
</dbReference>
<proteinExistence type="predicted"/>
<keyword evidence="1" id="KW-1133">Transmembrane helix</keyword>
<dbReference type="Proteomes" id="UP001151516">
    <property type="component" value="Unassembled WGS sequence"/>
</dbReference>